<dbReference type="EMBL" id="BAAAYX010000011">
    <property type="protein sequence ID" value="GAA3707374.1"/>
    <property type="molecule type" value="Genomic_DNA"/>
</dbReference>
<dbReference type="PANTHER" id="PTHR37953">
    <property type="entry name" value="UPF0127 PROTEIN MJ1496"/>
    <property type="match status" value="1"/>
</dbReference>
<dbReference type="Gene3D" id="2.60.120.1140">
    <property type="entry name" value="Protein of unknown function DUF192"/>
    <property type="match status" value="1"/>
</dbReference>
<dbReference type="PROSITE" id="PS51257">
    <property type="entry name" value="PROKAR_LIPOPROTEIN"/>
    <property type="match status" value="1"/>
</dbReference>
<dbReference type="Proteomes" id="UP001500051">
    <property type="component" value="Unassembled WGS sequence"/>
</dbReference>
<accession>A0ABP7DMQ5</accession>
<dbReference type="InterPro" id="IPR038695">
    <property type="entry name" value="Saro_0823-like_sf"/>
</dbReference>
<dbReference type="PANTHER" id="PTHR37953:SF1">
    <property type="entry name" value="UPF0127 PROTEIN MJ1496"/>
    <property type="match status" value="1"/>
</dbReference>
<evidence type="ECO:0000313" key="2">
    <source>
        <dbReference type="EMBL" id="GAA3707374.1"/>
    </source>
</evidence>
<evidence type="ECO:0000256" key="1">
    <source>
        <dbReference type="SAM" id="SignalP"/>
    </source>
</evidence>
<evidence type="ECO:0008006" key="4">
    <source>
        <dbReference type="Google" id="ProtNLM"/>
    </source>
</evidence>
<keyword evidence="1" id="KW-0732">Signal</keyword>
<gene>
    <name evidence="2" type="ORF">GCM10022204_26610</name>
</gene>
<feature type="chain" id="PRO_5046182315" description="DUF192 domain-containing protein" evidence="1">
    <location>
        <begin position="28"/>
        <end position="151"/>
    </location>
</feature>
<name>A0ABP7DMQ5_9ACTN</name>
<feature type="signal peptide" evidence="1">
    <location>
        <begin position="1"/>
        <end position="27"/>
    </location>
</feature>
<evidence type="ECO:0000313" key="3">
    <source>
        <dbReference type="Proteomes" id="UP001500051"/>
    </source>
</evidence>
<reference evidence="3" key="1">
    <citation type="journal article" date="2019" name="Int. J. Syst. Evol. Microbiol.">
        <title>The Global Catalogue of Microorganisms (GCM) 10K type strain sequencing project: providing services to taxonomists for standard genome sequencing and annotation.</title>
        <authorList>
            <consortium name="The Broad Institute Genomics Platform"/>
            <consortium name="The Broad Institute Genome Sequencing Center for Infectious Disease"/>
            <person name="Wu L."/>
            <person name="Ma J."/>
        </authorList>
    </citation>
    <scope>NUCLEOTIDE SEQUENCE [LARGE SCALE GENOMIC DNA]</scope>
    <source>
        <strain evidence="3">JCM 16548</strain>
    </source>
</reference>
<dbReference type="InterPro" id="IPR003795">
    <property type="entry name" value="DUF192"/>
</dbReference>
<organism evidence="2 3">
    <name type="scientific">Microlunatus aurantiacus</name>
    <dbReference type="NCBI Taxonomy" id="446786"/>
    <lineage>
        <taxon>Bacteria</taxon>
        <taxon>Bacillati</taxon>
        <taxon>Actinomycetota</taxon>
        <taxon>Actinomycetes</taxon>
        <taxon>Propionibacteriales</taxon>
        <taxon>Propionibacteriaceae</taxon>
        <taxon>Microlunatus</taxon>
    </lineage>
</organism>
<comment type="caution">
    <text evidence="2">The sequence shown here is derived from an EMBL/GenBank/DDBJ whole genome shotgun (WGS) entry which is preliminary data.</text>
</comment>
<dbReference type="Pfam" id="PF02643">
    <property type="entry name" value="DUF192"/>
    <property type="match status" value="1"/>
</dbReference>
<protein>
    <recommendedName>
        <fullName evidence="4">DUF192 domain-containing protein</fullName>
    </recommendedName>
</protein>
<proteinExistence type="predicted"/>
<keyword evidence="3" id="KW-1185">Reference proteome</keyword>
<sequence length="151" mass="15837">MQRYSRMAAAALLAVLLTVVGCSPASAKTTYAAVTIGSLTYRVELAQTADQQRAGLGNRQTLPAGTGMLFQFGSLSEQQVWMAGMRFPLDIAWIADGRVVARDTLATCAEAGESACPRWTSPSPVDALLEVPAHSLGSVAPGTVVTVEELP</sequence>